<evidence type="ECO:0000256" key="2">
    <source>
        <dbReference type="SAM" id="Phobius"/>
    </source>
</evidence>
<dbReference type="InParanoid" id="A0A1X2H2I9"/>
<feature type="transmembrane region" description="Helical" evidence="2">
    <location>
        <begin position="50"/>
        <end position="78"/>
    </location>
</feature>
<name>A0A1X2H2I9_SYNRA</name>
<gene>
    <name evidence="3" type="ORF">BCR43DRAFT_498751</name>
</gene>
<sequence>MAAQTAAQLEAAAYCPSRGMFAISKADSETKERTRSGESEKERKERRIHAYHATVIFAAASMCVCQLCGFQAGLFQVIQSKVVSRE</sequence>
<dbReference type="Proteomes" id="UP000242180">
    <property type="component" value="Unassembled WGS sequence"/>
</dbReference>
<dbReference type="AlphaFoldDB" id="A0A1X2H2I9"/>
<keyword evidence="2" id="KW-0812">Transmembrane</keyword>
<feature type="compositionally biased region" description="Basic and acidic residues" evidence="1">
    <location>
        <begin position="26"/>
        <end position="45"/>
    </location>
</feature>
<comment type="caution">
    <text evidence="3">The sequence shown here is derived from an EMBL/GenBank/DDBJ whole genome shotgun (WGS) entry which is preliminary data.</text>
</comment>
<dbReference type="EMBL" id="MCGN01000011">
    <property type="protein sequence ID" value="ORY91241.1"/>
    <property type="molecule type" value="Genomic_DNA"/>
</dbReference>
<organism evidence="3 4">
    <name type="scientific">Syncephalastrum racemosum</name>
    <name type="common">Filamentous fungus</name>
    <dbReference type="NCBI Taxonomy" id="13706"/>
    <lineage>
        <taxon>Eukaryota</taxon>
        <taxon>Fungi</taxon>
        <taxon>Fungi incertae sedis</taxon>
        <taxon>Mucoromycota</taxon>
        <taxon>Mucoromycotina</taxon>
        <taxon>Mucoromycetes</taxon>
        <taxon>Mucorales</taxon>
        <taxon>Syncephalastraceae</taxon>
        <taxon>Syncephalastrum</taxon>
    </lineage>
</organism>
<evidence type="ECO:0000313" key="3">
    <source>
        <dbReference type="EMBL" id="ORY91241.1"/>
    </source>
</evidence>
<keyword evidence="2" id="KW-1133">Transmembrane helix</keyword>
<protein>
    <submittedName>
        <fullName evidence="3">Uncharacterized protein</fullName>
    </submittedName>
</protein>
<feature type="region of interest" description="Disordered" evidence="1">
    <location>
        <begin position="25"/>
        <end position="45"/>
    </location>
</feature>
<keyword evidence="4" id="KW-1185">Reference proteome</keyword>
<keyword evidence="2" id="KW-0472">Membrane</keyword>
<evidence type="ECO:0000256" key="1">
    <source>
        <dbReference type="SAM" id="MobiDB-lite"/>
    </source>
</evidence>
<evidence type="ECO:0000313" key="4">
    <source>
        <dbReference type="Proteomes" id="UP000242180"/>
    </source>
</evidence>
<reference evidence="3 4" key="1">
    <citation type="submission" date="2016-07" db="EMBL/GenBank/DDBJ databases">
        <title>Pervasive Adenine N6-methylation of Active Genes in Fungi.</title>
        <authorList>
            <consortium name="DOE Joint Genome Institute"/>
            <person name="Mondo S.J."/>
            <person name="Dannebaum R.O."/>
            <person name="Kuo R.C."/>
            <person name="Labutti K."/>
            <person name="Haridas S."/>
            <person name="Kuo A."/>
            <person name="Salamov A."/>
            <person name="Ahrendt S.R."/>
            <person name="Lipzen A."/>
            <person name="Sullivan W."/>
            <person name="Andreopoulos W.B."/>
            <person name="Clum A."/>
            <person name="Lindquist E."/>
            <person name="Daum C."/>
            <person name="Ramamoorthy G.K."/>
            <person name="Gryganskyi A."/>
            <person name="Culley D."/>
            <person name="Magnuson J.K."/>
            <person name="James T.Y."/>
            <person name="O'Malley M.A."/>
            <person name="Stajich J.E."/>
            <person name="Spatafora J.W."/>
            <person name="Visel A."/>
            <person name="Grigoriev I.V."/>
        </authorList>
    </citation>
    <scope>NUCLEOTIDE SEQUENCE [LARGE SCALE GENOMIC DNA]</scope>
    <source>
        <strain evidence="3 4">NRRL 2496</strain>
    </source>
</reference>
<proteinExistence type="predicted"/>
<accession>A0A1X2H2I9</accession>